<feature type="chain" id="PRO_5025566470" evidence="1">
    <location>
        <begin position="17"/>
        <end position="139"/>
    </location>
</feature>
<accession>A0A6B0UT65</accession>
<keyword evidence="1" id="KW-0732">Signal</keyword>
<sequence>MAVLAVFFFQVLRTRCDMCHNKRKGKVLSTIHRCLYFVSQDAAVALIMRRHSCRHFSFCKAGFGTPGIGEEMGCYVQLVFPRVRCLPTQGTCTGFFTSCLLIEQKAKIGHNSCPIFFFCARSRKIKSKVHECCIRFRFH</sequence>
<reference evidence="2" key="1">
    <citation type="submission" date="2019-12" db="EMBL/GenBank/DDBJ databases">
        <title>An insight into the sialome of adult female Ixodes ricinus ticks feeding for 6 days.</title>
        <authorList>
            <person name="Perner J."/>
            <person name="Ribeiro J.M.C."/>
        </authorList>
    </citation>
    <scope>NUCLEOTIDE SEQUENCE</scope>
    <source>
        <strain evidence="2">Semi-engorged</strain>
        <tissue evidence="2">Salivary glands</tissue>
    </source>
</reference>
<dbReference type="AlphaFoldDB" id="A0A6B0UT65"/>
<organism evidence="2">
    <name type="scientific">Ixodes ricinus</name>
    <name type="common">Common tick</name>
    <name type="synonym">Acarus ricinus</name>
    <dbReference type="NCBI Taxonomy" id="34613"/>
    <lineage>
        <taxon>Eukaryota</taxon>
        <taxon>Metazoa</taxon>
        <taxon>Ecdysozoa</taxon>
        <taxon>Arthropoda</taxon>
        <taxon>Chelicerata</taxon>
        <taxon>Arachnida</taxon>
        <taxon>Acari</taxon>
        <taxon>Parasitiformes</taxon>
        <taxon>Ixodida</taxon>
        <taxon>Ixodoidea</taxon>
        <taxon>Ixodidae</taxon>
        <taxon>Ixodinae</taxon>
        <taxon>Ixodes</taxon>
    </lineage>
</organism>
<evidence type="ECO:0000313" key="2">
    <source>
        <dbReference type="EMBL" id="MXU92943.1"/>
    </source>
</evidence>
<feature type="signal peptide" evidence="1">
    <location>
        <begin position="1"/>
        <end position="16"/>
    </location>
</feature>
<dbReference type="EMBL" id="GIFC01010860">
    <property type="protein sequence ID" value="MXU92943.1"/>
    <property type="molecule type" value="Transcribed_RNA"/>
</dbReference>
<protein>
    <submittedName>
        <fullName evidence="2">Putative secreted protein</fullName>
    </submittedName>
</protein>
<evidence type="ECO:0000256" key="1">
    <source>
        <dbReference type="SAM" id="SignalP"/>
    </source>
</evidence>
<proteinExistence type="predicted"/>
<name>A0A6B0UT65_IXORI</name>